<dbReference type="InterPro" id="IPR043429">
    <property type="entry name" value="ArtM/GltK/GlnP/TcyL/YhdX-like"/>
</dbReference>
<keyword evidence="6 8" id="KW-1133">Transmembrane helix</keyword>
<dbReference type="InterPro" id="IPR000515">
    <property type="entry name" value="MetI-like"/>
</dbReference>
<accession>A0ABN1VMR0</accession>
<evidence type="ECO:0000256" key="6">
    <source>
        <dbReference type="ARBA" id="ARBA00022989"/>
    </source>
</evidence>
<comment type="similarity">
    <text evidence="8">Belongs to the binding-protein-dependent transport system permease family.</text>
</comment>
<name>A0ABN1VMR0_9PSEU</name>
<feature type="transmembrane region" description="Helical" evidence="8">
    <location>
        <begin position="188"/>
        <end position="208"/>
    </location>
</feature>
<evidence type="ECO:0000256" key="1">
    <source>
        <dbReference type="ARBA" id="ARBA00004651"/>
    </source>
</evidence>
<evidence type="ECO:0000256" key="7">
    <source>
        <dbReference type="ARBA" id="ARBA00023136"/>
    </source>
</evidence>
<dbReference type="InterPro" id="IPR035906">
    <property type="entry name" value="MetI-like_sf"/>
</dbReference>
<dbReference type="EMBL" id="BAAALM010000016">
    <property type="protein sequence ID" value="GAA1217338.1"/>
    <property type="molecule type" value="Genomic_DNA"/>
</dbReference>
<evidence type="ECO:0000256" key="8">
    <source>
        <dbReference type="RuleBase" id="RU363032"/>
    </source>
</evidence>
<keyword evidence="5" id="KW-0029">Amino-acid transport</keyword>
<dbReference type="Gene3D" id="1.10.3720.10">
    <property type="entry name" value="MetI-like"/>
    <property type="match status" value="1"/>
</dbReference>
<feature type="transmembrane region" description="Helical" evidence="8">
    <location>
        <begin position="20"/>
        <end position="43"/>
    </location>
</feature>
<gene>
    <name evidence="11" type="primary">ehuC</name>
    <name evidence="11" type="ORF">GCM10009675_44690</name>
</gene>
<keyword evidence="12" id="KW-1185">Reference proteome</keyword>
<dbReference type="PANTHER" id="PTHR30614:SF0">
    <property type="entry name" value="L-CYSTINE TRANSPORT SYSTEM PERMEASE PROTEIN TCYL"/>
    <property type="match status" value="1"/>
</dbReference>
<comment type="subcellular location">
    <subcellularLocation>
        <location evidence="1 8">Cell membrane</location>
        <topology evidence="1 8">Multi-pass membrane protein</topology>
    </subcellularLocation>
</comment>
<evidence type="ECO:0000256" key="9">
    <source>
        <dbReference type="SAM" id="MobiDB-lite"/>
    </source>
</evidence>
<dbReference type="SUPFAM" id="SSF161098">
    <property type="entry name" value="MetI-like"/>
    <property type="match status" value="1"/>
</dbReference>
<dbReference type="NCBIfam" id="TIGR01726">
    <property type="entry name" value="HEQRo_perm_3TM"/>
    <property type="match status" value="1"/>
</dbReference>
<comment type="caution">
    <text evidence="11">The sequence shown here is derived from an EMBL/GenBank/DDBJ whole genome shotgun (WGS) entry which is preliminary data.</text>
</comment>
<evidence type="ECO:0000256" key="5">
    <source>
        <dbReference type="ARBA" id="ARBA00022970"/>
    </source>
</evidence>
<dbReference type="InterPro" id="IPR010065">
    <property type="entry name" value="AA_ABC_transptr_permease_3TM"/>
</dbReference>
<dbReference type="PROSITE" id="PS50928">
    <property type="entry name" value="ABC_TM1"/>
    <property type="match status" value="1"/>
</dbReference>
<proteinExistence type="inferred from homology"/>
<dbReference type="Proteomes" id="UP001500467">
    <property type="component" value="Unassembled WGS sequence"/>
</dbReference>
<dbReference type="CDD" id="cd06261">
    <property type="entry name" value="TM_PBP2"/>
    <property type="match status" value="1"/>
</dbReference>
<evidence type="ECO:0000259" key="10">
    <source>
        <dbReference type="PROSITE" id="PS50928"/>
    </source>
</evidence>
<evidence type="ECO:0000256" key="4">
    <source>
        <dbReference type="ARBA" id="ARBA00022692"/>
    </source>
</evidence>
<dbReference type="Pfam" id="PF00528">
    <property type="entry name" value="BPD_transp_1"/>
    <property type="match status" value="1"/>
</dbReference>
<reference evidence="11 12" key="1">
    <citation type="journal article" date="2019" name="Int. J. Syst. Evol. Microbiol.">
        <title>The Global Catalogue of Microorganisms (GCM) 10K type strain sequencing project: providing services to taxonomists for standard genome sequencing and annotation.</title>
        <authorList>
            <consortium name="The Broad Institute Genomics Platform"/>
            <consortium name="The Broad Institute Genome Sequencing Center for Infectious Disease"/>
            <person name="Wu L."/>
            <person name="Ma J."/>
        </authorList>
    </citation>
    <scope>NUCLEOTIDE SEQUENCE [LARGE SCALE GENOMIC DNA]</scope>
    <source>
        <strain evidence="11 12">JCM 13022</strain>
    </source>
</reference>
<keyword evidence="4 8" id="KW-0812">Transmembrane</keyword>
<feature type="domain" description="ABC transmembrane type-1" evidence="10">
    <location>
        <begin position="20"/>
        <end position="208"/>
    </location>
</feature>
<evidence type="ECO:0000313" key="12">
    <source>
        <dbReference type="Proteomes" id="UP001500467"/>
    </source>
</evidence>
<organism evidence="11 12">
    <name type="scientific">Prauserella alba</name>
    <dbReference type="NCBI Taxonomy" id="176898"/>
    <lineage>
        <taxon>Bacteria</taxon>
        <taxon>Bacillati</taxon>
        <taxon>Actinomycetota</taxon>
        <taxon>Actinomycetes</taxon>
        <taxon>Pseudonocardiales</taxon>
        <taxon>Pseudonocardiaceae</taxon>
        <taxon>Prauserella</taxon>
    </lineage>
</organism>
<evidence type="ECO:0000256" key="3">
    <source>
        <dbReference type="ARBA" id="ARBA00022475"/>
    </source>
</evidence>
<feature type="transmembrane region" description="Helical" evidence="8">
    <location>
        <begin position="55"/>
        <end position="79"/>
    </location>
</feature>
<evidence type="ECO:0000256" key="2">
    <source>
        <dbReference type="ARBA" id="ARBA00022448"/>
    </source>
</evidence>
<keyword evidence="3" id="KW-1003">Cell membrane</keyword>
<evidence type="ECO:0000313" key="11">
    <source>
        <dbReference type="EMBL" id="GAA1217338.1"/>
    </source>
</evidence>
<keyword evidence="2 8" id="KW-0813">Transport</keyword>
<keyword evidence="7 8" id="KW-0472">Membrane</keyword>
<protein>
    <submittedName>
        <fullName evidence="11">Ectoine/hydroxyectoine ABC transporter permease subunit EhuC</fullName>
    </submittedName>
</protein>
<dbReference type="PANTHER" id="PTHR30614">
    <property type="entry name" value="MEMBRANE COMPONENT OF AMINO ACID ABC TRANSPORTER"/>
    <property type="match status" value="1"/>
</dbReference>
<feature type="region of interest" description="Disordered" evidence="9">
    <location>
        <begin position="237"/>
        <end position="256"/>
    </location>
</feature>
<sequence length="256" mass="27876">MLMNDIPTVWDWTGNLLDGLRITLLVTLFGTLLMIAIAIVLGLMARSHRIAVRGVARVVIEFFRGTSLPIQLFFLFFGLPLLGLRFEPLACGVIAFGLNYGAYGAEVVRGSINAVPKPQWEAATALNLSAWQRMTRVIWPQAIPLMIPSMNNLFIQLLKSTPLLYAISLADIMTKAEDFRKAGGDATLMYLALMVIYFVMAYAVTLLSNMAEVIAKTRLGQHAGLRSVFTFSKPKPAEEAKLVDASSAAGGPGGAR</sequence>